<feature type="transmembrane region" description="Helical" evidence="1">
    <location>
        <begin position="6"/>
        <end position="25"/>
    </location>
</feature>
<keyword evidence="3" id="KW-1185">Reference proteome</keyword>
<keyword evidence="1" id="KW-0812">Transmembrane</keyword>
<keyword evidence="1" id="KW-1133">Transmembrane helix</keyword>
<dbReference type="EMBL" id="CP036268">
    <property type="protein sequence ID" value="QDT38358.1"/>
    <property type="molecule type" value="Genomic_DNA"/>
</dbReference>
<gene>
    <name evidence="2" type="ORF">Pan189_27510</name>
</gene>
<evidence type="ECO:0000313" key="3">
    <source>
        <dbReference type="Proteomes" id="UP000317318"/>
    </source>
</evidence>
<sequence>MECRKVRLLWLAVVKIIAAAMLSMMKFRWLLNARSLAMIVSVLVRCHRDLALRWNWLGWLMSRLSLLSKSVLPQLALSVSKLLRETNRRRMGVPC</sequence>
<dbReference type="KEGG" id="svp:Pan189_27510"/>
<accession>A0A517R3A0</accession>
<organism evidence="2 3">
    <name type="scientific">Stratiformator vulcanicus</name>
    <dbReference type="NCBI Taxonomy" id="2527980"/>
    <lineage>
        <taxon>Bacteria</taxon>
        <taxon>Pseudomonadati</taxon>
        <taxon>Planctomycetota</taxon>
        <taxon>Planctomycetia</taxon>
        <taxon>Planctomycetales</taxon>
        <taxon>Planctomycetaceae</taxon>
        <taxon>Stratiformator</taxon>
    </lineage>
</organism>
<dbReference type="Proteomes" id="UP000317318">
    <property type="component" value="Chromosome"/>
</dbReference>
<evidence type="ECO:0000313" key="2">
    <source>
        <dbReference type="EMBL" id="QDT38358.1"/>
    </source>
</evidence>
<dbReference type="AlphaFoldDB" id="A0A517R3A0"/>
<name>A0A517R3A0_9PLAN</name>
<reference evidence="2 3" key="1">
    <citation type="submission" date="2019-02" db="EMBL/GenBank/DDBJ databases">
        <title>Deep-cultivation of Planctomycetes and their phenomic and genomic characterization uncovers novel biology.</title>
        <authorList>
            <person name="Wiegand S."/>
            <person name="Jogler M."/>
            <person name="Boedeker C."/>
            <person name="Pinto D."/>
            <person name="Vollmers J."/>
            <person name="Rivas-Marin E."/>
            <person name="Kohn T."/>
            <person name="Peeters S.H."/>
            <person name="Heuer A."/>
            <person name="Rast P."/>
            <person name="Oberbeckmann S."/>
            <person name="Bunk B."/>
            <person name="Jeske O."/>
            <person name="Meyerdierks A."/>
            <person name="Storesund J.E."/>
            <person name="Kallscheuer N."/>
            <person name="Luecker S."/>
            <person name="Lage O.M."/>
            <person name="Pohl T."/>
            <person name="Merkel B.J."/>
            <person name="Hornburger P."/>
            <person name="Mueller R.-W."/>
            <person name="Bruemmer F."/>
            <person name="Labrenz M."/>
            <person name="Spormann A.M."/>
            <person name="Op den Camp H."/>
            <person name="Overmann J."/>
            <person name="Amann R."/>
            <person name="Jetten M.S.M."/>
            <person name="Mascher T."/>
            <person name="Medema M.H."/>
            <person name="Devos D.P."/>
            <person name="Kaster A.-K."/>
            <person name="Ovreas L."/>
            <person name="Rohde M."/>
            <person name="Galperin M.Y."/>
            <person name="Jogler C."/>
        </authorList>
    </citation>
    <scope>NUCLEOTIDE SEQUENCE [LARGE SCALE GENOMIC DNA]</scope>
    <source>
        <strain evidence="2 3">Pan189</strain>
    </source>
</reference>
<keyword evidence="1" id="KW-0472">Membrane</keyword>
<protein>
    <submittedName>
        <fullName evidence="2">Uncharacterized protein</fullName>
    </submittedName>
</protein>
<evidence type="ECO:0000256" key="1">
    <source>
        <dbReference type="SAM" id="Phobius"/>
    </source>
</evidence>
<proteinExistence type="predicted"/>